<evidence type="ECO:0000313" key="15">
    <source>
        <dbReference type="Proteomes" id="UP000034071"/>
    </source>
</evidence>
<feature type="transmembrane region" description="Helical" evidence="12">
    <location>
        <begin position="18"/>
        <end position="36"/>
    </location>
</feature>
<dbReference type="SUPFAM" id="SSF82866">
    <property type="entry name" value="Multidrug efflux transporter AcrB transmembrane domain"/>
    <property type="match status" value="1"/>
</dbReference>
<dbReference type="KEGG" id="kge:TQ33_1239"/>
<organism evidence="14 15">
    <name type="scientific">Kangiella geojedonensis</name>
    <dbReference type="NCBI Taxonomy" id="914150"/>
    <lineage>
        <taxon>Bacteria</taxon>
        <taxon>Pseudomonadati</taxon>
        <taxon>Pseudomonadota</taxon>
        <taxon>Gammaproteobacteria</taxon>
        <taxon>Kangiellales</taxon>
        <taxon>Kangiellaceae</taxon>
        <taxon>Kangiella</taxon>
    </lineage>
</organism>
<keyword evidence="7 12" id="KW-0811">Translocation</keyword>
<protein>
    <recommendedName>
        <fullName evidence="12">Protein-export membrane protein SecF</fullName>
    </recommendedName>
</protein>
<keyword evidence="2 12" id="KW-0813">Transport</keyword>
<dbReference type="InterPro" id="IPR048634">
    <property type="entry name" value="SecD_SecF_C"/>
</dbReference>
<keyword evidence="5 12" id="KW-0653">Protein transport</keyword>
<keyword evidence="3 12" id="KW-1003">Cell membrane</keyword>
<feature type="transmembrane region" description="Helical" evidence="12">
    <location>
        <begin position="268"/>
        <end position="290"/>
    </location>
</feature>
<dbReference type="HAMAP" id="MF_01464_B">
    <property type="entry name" value="SecF_B"/>
    <property type="match status" value="1"/>
</dbReference>
<dbReference type="InterPro" id="IPR022813">
    <property type="entry name" value="SecD/SecF_arch_bac"/>
</dbReference>
<dbReference type="NCBIfam" id="TIGR00966">
    <property type="entry name" value="transloc_SecF"/>
    <property type="match status" value="1"/>
</dbReference>
<gene>
    <name evidence="12" type="primary">secF</name>
    <name evidence="14" type="ORF">TQ33_1239</name>
</gene>
<dbReference type="RefSeq" id="WP_046561293.1">
    <property type="nucleotide sequence ID" value="NZ_CP010975.1"/>
</dbReference>
<evidence type="ECO:0000256" key="11">
    <source>
        <dbReference type="ARBA" id="ARBA00061053"/>
    </source>
</evidence>
<evidence type="ECO:0000259" key="13">
    <source>
        <dbReference type="Pfam" id="PF02355"/>
    </source>
</evidence>
<dbReference type="InterPro" id="IPR022646">
    <property type="entry name" value="SecD/SecF_CS"/>
</dbReference>
<dbReference type="InterPro" id="IPR055344">
    <property type="entry name" value="SecD_SecF_C_bact"/>
</dbReference>
<dbReference type="GO" id="GO:0015450">
    <property type="term" value="F:protein-transporting ATPase activity"/>
    <property type="evidence" value="ECO:0007669"/>
    <property type="project" value="InterPro"/>
</dbReference>
<dbReference type="Proteomes" id="UP000034071">
    <property type="component" value="Chromosome"/>
</dbReference>
<dbReference type="PATRIC" id="fig|914150.5.peg.1256"/>
<dbReference type="OrthoDB" id="9774769at2"/>
<comment type="similarity">
    <text evidence="10">In the C-terminal section; belongs to the SecD/SecF family. SecF subfamily.</text>
</comment>
<sequence>MQILNKETNIDFLKLRKFAMVLSILLIVGSITSFFTKGLNYGLDFTGGTLIEVGYEQDADIPKIHDQLEAIDINGAVVQNFGSAKIVQIRMPQQDHIENAKVGDEVLAALRSGGESVTKRDQSFVGPVIGEELKEKGGLAMIVALICIMIYVALRFEWKFSVGSVIALAHDVIIIIGFFSITAVEFDLTVLAALLAVIGYSLNDTIVVFDRIRENFLRMRKGTSEDVVNTSLNQTLSRTLMTSITTLLVLLALFFYGGQTIHSFAEALIVGVFIGTYSSIYVASPVALLLGVKKEDLMPPEVEKEGEEFDMP</sequence>
<feature type="domain" description="Protein export membrane protein SecD/SecF C-terminal" evidence="13">
    <location>
        <begin position="109"/>
        <end position="291"/>
    </location>
</feature>
<dbReference type="InterPro" id="IPR022645">
    <property type="entry name" value="SecD/SecF_bac"/>
</dbReference>
<dbReference type="AlphaFoldDB" id="A0A0F6TQM9"/>
<evidence type="ECO:0000256" key="1">
    <source>
        <dbReference type="ARBA" id="ARBA00004651"/>
    </source>
</evidence>
<dbReference type="GO" id="GO:0005886">
    <property type="term" value="C:plasma membrane"/>
    <property type="evidence" value="ECO:0007669"/>
    <property type="project" value="UniProtKB-SubCell"/>
</dbReference>
<evidence type="ECO:0000256" key="6">
    <source>
        <dbReference type="ARBA" id="ARBA00022989"/>
    </source>
</evidence>
<comment type="similarity">
    <text evidence="11">In the N-terminal section; belongs to the SecD/SecF family. SecD subfamily.</text>
</comment>
<keyword evidence="8 12" id="KW-0472">Membrane</keyword>
<evidence type="ECO:0000256" key="10">
    <source>
        <dbReference type="ARBA" id="ARBA00060856"/>
    </source>
</evidence>
<evidence type="ECO:0000256" key="2">
    <source>
        <dbReference type="ARBA" id="ARBA00022448"/>
    </source>
</evidence>
<proteinExistence type="inferred from homology"/>
<dbReference type="GO" id="GO:0006605">
    <property type="term" value="P:protein targeting"/>
    <property type="evidence" value="ECO:0007669"/>
    <property type="project" value="UniProtKB-UniRule"/>
</dbReference>
<comment type="function">
    <text evidence="9 12">Part of the Sec protein translocase complex. Interacts with the SecYEG preprotein conducting channel. SecDF uses the proton motive force (PMF) to complete protein translocation after the ATP-dependent function of SecA.</text>
</comment>
<accession>A0A0F6TQM9</accession>
<dbReference type="Gene3D" id="1.20.1640.10">
    <property type="entry name" value="Multidrug efflux transporter AcrB transmembrane domain"/>
    <property type="match status" value="1"/>
</dbReference>
<dbReference type="GO" id="GO:0043952">
    <property type="term" value="P:protein transport by the Sec complex"/>
    <property type="evidence" value="ECO:0007669"/>
    <property type="project" value="UniProtKB-UniRule"/>
</dbReference>
<evidence type="ECO:0000256" key="5">
    <source>
        <dbReference type="ARBA" id="ARBA00022927"/>
    </source>
</evidence>
<dbReference type="NCBIfam" id="TIGR00916">
    <property type="entry name" value="2A0604s01"/>
    <property type="match status" value="1"/>
</dbReference>
<evidence type="ECO:0000313" key="14">
    <source>
        <dbReference type="EMBL" id="AKE52197.1"/>
    </source>
</evidence>
<feature type="transmembrane region" description="Helical" evidence="12">
    <location>
        <begin position="137"/>
        <end position="154"/>
    </location>
</feature>
<dbReference type="PRINTS" id="PR01755">
    <property type="entry name" value="SECFTRNLCASE"/>
</dbReference>
<dbReference type="PANTHER" id="PTHR30081">
    <property type="entry name" value="PROTEIN-EXPORT MEMBRANE PROTEIN SEC"/>
    <property type="match status" value="1"/>
</dbReference>
<keyword evidence="6 12" id="KW-1133">Transmembrane helix</keyword>
<keyword evidence="15" id="KW-1185">Reference proteome</keyword>
<dbReference type="PANTHER" id="PTHR30081:SF8">
    <property type="entry name" value="PROTEIN TRANSLOCASE SUBUNIT SECF"/>
    <property type="match status" value="1"/>
</dbReference>
<dbReference type="InterPro" id="IPR005665">
    <property type="entry name" value="SecF_bac"/>
</dbReference>
<dbReference type="EMBL" id="CP010975">
    <property type="protein sequence ID" value="AKE52197.1"/>
    <property type="molecule type" value="Genomic_DNA"/>
</dbReference>
<evidence type="ECO:0000256" key="4">
    <source>
        <dbReference type="ARBA" id="ARBA00022692"/>
    </source>
</evidence>
<name>A0A0F6TQM9_9GAMM</name>
<dbReference type="HOGENOM" id="CLU_050012_1_0_6"/>
<keyword evidence="4 12" id="KW-0812">Transmembrane</keyword>
<feature type="transmembrane region" description="Helical" evidence="12">
    <location>
        <begin position="239"/>
        <end position="256"/>
    </location>
</feature>
<dbReference type="Pfam" id="PF07549">
    <property type="entry name" value="Sec_GG"/>
    <property type="match status" value="1"/>
</dbReference>
<feature type="transmembrane region" description="Helical" evidence="12">
    <location>
        <begin position="190"/>
        <end position="209"/>
    </location>
</feature>
<evidence type="ECO:0000256" key="9">
    <source>
        <dbReference type="ARBA" id="ARBA00059018"/>
    </source>
</evidence>
<evidence type="ECO:0000256" key="12">
    <source>
        <dbReference type="HAMAP-Rule" id="MF_01464"/>
    </source>
</evidence>
<dbReference type="Pfam" id="PF02355">
    <property type="entry name" value="SecD_SecF_C"/>
    <property type="match status" value="1"/>
</dbReference>
<dbReference type="GO" id="GO:0065002">
    <property type="term" value="P:intracellular protein transmembrane transport"/>
    <property type="evidence" value="ECO:0007669"/>
    <property type="project" value="UniProtKB-UniRule"/>
</dbReference>
<comment type="similarity">
    <text evidence="12">Belongs to the SecD/SecF family. SecF subfamily.</text>
</comment>
<dbReference type="STRING" id="914150.TQ33_1239"/>
<comment type="subcellular location">
    <subcellularLocation>
        <location evidence="1 12">Cell membrane</location>
        <topology evidence="1 12">Multi-pass membrane protein</topology>
    </subcellularLocation>
</comment>
<feature type="transmembrane region" description="Helical" evidence="12">
    <location>
        <begin position="166"/>
        <end position="184"/>
    </location>
</feature>
<evidence type="ECO:0000256" key="7">
    <source>
        <dbReference type="ARBA" id="ARBA00023010"/>
    </source>
</evidence>
<evidence type="ECO:0000256" key="3">
    <source>
        <dbReference type="ARBA" id="ARBA00022475"/>
    </source>
</evidence>
<reference evidence="14 15" key="1">
    <citation type="submission" date="2015-02" db="EMBL/GenBank/DDBJ databases">
        <title>Complete genome sequence of Kangiella geojedonensis strain YCS-5T.</title>
        <authorList>
            <person name="Kim K.M."/>
        </authorList>
    </citation>
    <scope>NUCLEOTIDE SEQUENCE [LARGE SCALE GENOMIC DNA]</scope>
    <source>
        <strain evidence="14 15">YCS-5</strain>
    </source>
</reference>
<comment type="subunit">
    <text evidence="12">Forms a complex with SecD. Part of the essential Sec protein translocation apparatus which comprises SecA, SecYEG and auxiliary proteins SecDF-YajC and YidC.</text>
</comment>
<dbReference type="FunFam" id="1.20.1640.10:FF:000024">
    <property type="entry name" value="Multifunctional fusion protein"/>
    <property type="match status" value="1"/>
</dbReference>
<evidence type="ECO:0000256" key="8">
    <source>
        <dbReference type="ARBA" id="ARBA00023136"/>
    </source>
</evidence>